<reference evidence="2 3" key="1">
    <citation type="submission" date="2019-10" db="EMBL/GenBank/DDBJ databases">
        <authorList>
            <consortium name="GenomeTrakr: Next Generation Sequencing Network for Food Pathogen Tracability"/>
        </authorList>
    </citation>
    <scope>NUCLEOTIDE SEQUENCE [LARGE SCALE GENOMIC DNA]</scope>
    <source>
        <strain evidence="2 3">CFSAN085184</strain>
        <strain evidence="1">FDA00014181</strain>
        <strain evidence="4">FDA1077646-S145-002</strain>
    </source>
</reference>
<gene>
    <name evidence="1" type="ORF">FC284_14040</name>
    <name evidence="2" type="ORF">GCV64_10440</name>
</gene>
<dbReference type="PANTHER" id="PTHR10000">
    <property type="entry name" value="PHOSPHOSERINE PHOSPHATASE"/>
    <property type="match status" value="1"/>
</dbReference>
<dbReference type="GO" id="GO:0016791">
    <property type="term" value="F:phosphatase activity"/>
    <property type="evidence" value="ECO:0007669"/>
    <property type="project" value="UniProtKB-ARBA"/>
</dbReference>
<sequence>MTQMILTDLDGTLLNTAGEISSLNLKGINALKNAKIDFAIISGRSCEFLERLTNYYGVNCHLIGLNGAEIKLKNSEIVTMDIISQSTAKDIITFLEQKEVVFQTFTVDEELVITGDFVIDKVLSIAKQKFNNNRDILQSSLYLYLELFEGKKQLESIREYIITNTKEVLKLEIIDSSDCVRKEIINMLKKYNDINLTNISTNSLEINSEKVNKGAAVRYLLEKLNIDKNMVIGIGDGLNDIELFKNVGKSICVSNAPEFIQKSVDKVIGTNDSSEIGNLFLDIVKEKAR</sequence>
<dbReference type="Proteomes" id="UP000484022">
    <property type="component" value="Unassembled WGS sequence"/>
</dbReference>
<dbReference type="SUPFAM" id="SSF56784">
    <property type="entry name" value="HAD-like"/>
    <property type="match status" value="1"/>
</dbReference>
<dbReference type="AlphaFoldDB" id="A0A9P2FE78"/>
<proteinExistence type="predicted"/>
<dbReference type="InterPro" id="IPR036412">
    <property type="entry name" value="HAD-like_sf"/>
</dbReference>
<dbReference type="InterPro" id="IPR023214">
    <property type="entry name" value="HAD_sf"/>
</dbReference>
<evidence type="ECO:0000313" key="2">
    <source>
        <dbReference type="EMBL" id="EDH0841503.1"/>
    </source>
</evidence>
<dbReference type="Gene3D" id="3.40.50.1000">
    <property type="entry name" value="HAD superfamily/HAD-like"/>
    <property type="match status" value="1"/>
</dbReference>
<dbReference type="RefSeq" id="WP_008948927.1">
    <property type="nucleotide sequence ID" value="NZ_CP168815.1"/>
</dbReference>
<dbReference type="NCBIfam" id="TIGR01484">
    <property type="entry name" value="HAD-SF-IIB"/>
    <property type="match status" value="1"/>
</dbReference>
<dbReference type="PANTHER" id="PTHR10000:SF8">
    <property type="entry name" value="HAD SUPERFAMILY HYDROLASE-LIKE, TYPE 3"/>
    <property type="match status" value="1"/>
</dbReference>
<evidence type="ECO:0000313" key="4">
    <source>
        <dbReference type="Proteomes" id="UP000484022"/>
    </source>
</evidence>
<dbReference type="EMBL" id="AACKFB010000033">
    <property type="protein sequence ID" value="EAK9429446.1"/>
    <property type="molecule type" value="Genomic_DNA"/>
</dbReference>
<dbReference type="Pfam" id="PF08282">
    <property type="entry name" value="Hydrolase_3"/>
    <property type="match status" value="1"/>
</dbReference>
<name>A0A9P2FE78_LISMN</name>
<dbReference type="GO" id="GO:0000287">
    <property type="term" value="F:magnesium ion binding"/>
    <property type="evidence" value="ECO:0007669"/>
    <property type="project" value="TreeGrafter"/>
</dbReference>
<evidence type="ECO:0000313" key="3">
    <source>
        <dbReference type="Proteomes" id="UP000335978"/>
    </source>
</evidence>
<dbReference type="EMBL" id="AAMGHX010000003">
    <property type="protein sequence ID" value="EDH0841503.1"/>
    <property type="molecule type" value="Genomic_DNA"/>
</dbReference>
<dbReference type="Proteomes" id="UP000335978">
    <property type="component" value="Unassembled WGS sequence"/>
</dbReference>
<dbReference type="Gene3D" id="3.30.1240.10">
    <property type="match status" value="1"/>
</dbReference>
<organism evidence="2 3">
    <name type="scientific">Listeria monocytogenes</name>
    <dbReference type="NCBI Taxonomy" id="1639"/>
    <lineage>
        <taxon>Bacteria</taxon>
        <taxon>Bacillati</taxon>
        <taxon>Bacillota</taxon>
        <taxon>Bacilli</taxon>
        <taxon>Bacillales</taxon>
        <taxon>Listeriaceae</taxon>
        <taxon>Listeria</taxon>
    </lineage>
</organism>
<dbReference type="GO" id="GO:0005829">
    <property type="term" value="C:cytosol"/>
    <property type="evidence" value="ECO:0007669"/>
    <property type="project" value="TreeGrafter"/>
</dbReference>
<protein>
    <submittedName>
        <fullName evidence="2">HAD-IIB family hydrolase</fullName>
    </submittedName>
</protein>
<evidence type="ECO:0000313" key="1">
    <source>
        <dbReference type="EMBL" id="EAK9429446.1"/>
    </source>
</evidence>
<keyword evidence="2" id="KW-0378">Hydrolase</keyword>
<comment type="caution">
    <text evidence="2">The sequence shown here is derived from an EMBL/GenBank/DDBJ whole genome shotgun (WGS) entry which is preliminary data.</text>
</comment>
<accession>A0A9P2FE78</accession>
<dbReference type="InterPro" id="IPR006379">
    <property type="entry name" value="HAD-SF_hydro_IIB"/>
</dbReference>